<name>A0ACC0UYZ6_9HYPO</name>
<organism evidence="1 2">
    <name type="scientific">Trichothecium roseum</name>
    <dbReference type="NCBI Taxonomy" id="47278"/>
    <lineage>
        <taxon>Eukaryota</taxon>
        <taxon>Fungi</taxon>
        <taxon>Dikarya</taxon>
        <taxon>Ascomycota</taxon>
        <taxon>Pezizomycotina</taxon>
        <taxon>Sordariomycetes</taxon>
        <taxon>Hypocreomycetidae</taxon>
        <taxon>Hypocreales</taxon>
        <taxon>Hypocreales incertae sedis</taxon>
        <taxon>Trichothecium</taxon>
    </lineage>
</organism>
<accession>A0ACC0UYZ6</accession>
<dbReference type="EMBL" id="CM047944">
    <property type="protein sequence ID" value="KAI9899379.1"/>
    <property type="molecule type" value="Genomic_DNA"/>
</dbReference>
<dbReference type="Proteomes" id="UP001163324">
    <property type="component" value="Chromosome 5"/>
</dbReference>
<evidence type="ECO:0000313" key="2">
    <source>
        <dbReference type="Proteomes" id="UP001163324"/>
    </source>
</evidence>
<evidence type="ECO:0000313" key="1">
    <source>
        <dbReference type="EMBL" id="KAI9899379.1"/>
    </source>
</evidence>
<proteinExistence type="predicted"/>
<sequence length="157" mass="18891">MPWDLDADFQITEVDLYYLAAYHNMSTYYYKHEEEEDGRLYLLDVNPHYNNRDPEDQLNVIDARWIDTRNGLYIDITAARYYKNHPRGDGIMYDKAAHMYRDTYVFPLRNTTFEGVAARIPYKYEDMLESEYGEDALSKTELDNGYRFDDEKMEWVK</sequence>
<keyword evidence="2" id="KW-1185">Reference proteome</keyword>
<protein>
    <submittedName>
        <fullName evidence="1">Uncharacterized protein</fullName>
    </submittedName>
</protein>
<comment type="caution">
    <text evidence="1">The sequence shown here is derived from an EMBL/GenBank/DDBJ whole genome shotgun (WGS) entry which is preliminary data.</text>
</comment>
<gene>
    <name evidence="1" type="ORF">N3K66_005840</name>
</gene>
<reference evidence="1" key="1">
    <citation type="submission" date="2022-10" db="EMBL/GenBank/DDBJ databases">
        <title>Complete Genome of Trichothecium roseum strain YXFP-22015, a Plant Pathogen Isolated from Citrus.</title>
        <authorList>
            <person name="Wang Y."/>
            <person name="Zhu L."/>
        </authorList>
    </citation>
    <scope>NUCLEOTIDE SEQUENCE</scope>
    <source>
        <strain evidence="1">YXFP-22015</strain>
    </source>
</reference>